<name>A0A1W2DCG3_9PSEU</name>
<keyword evidence="5" id="KW-0720">Serine protease</keyword>
<gene>
    <name evidence="10" type="ORF">SAMN05660733_02874</name>
</gene>
<dbReference type="Proteomes" id="UP000192840">
    <property type="component" value="Unassembled WGS sequence"/>
</dbReference>
<dbReference type="SMART" id="SM00944">
    <property type="entry name" value="Pro-kuma_activ"/>
    <property type="match status" value="1"/>
</dbReference>
<dbReference type="Pfam" id="PF00082">
    <property type="entry name" value="Peptidase_S8"/>
    <property type="match status" value="1"/>
</dbReference>
<dbReference type="AlphaFoldDB" id="A0A1W2DCG3"/>
<dbReference type="STRING" id="40571.SAMN05660733_02874"/>
<evidence type="ECO:0000256" key="8">
    <source>
        <dbReference type="SAM" id="SignalP"/>
    </source>
</evidence>
<proteinExistence type="predicted"/>
<keyword evidence="4" id="KW-0378">Hydrolase</keyword>
<evidence type="ECO:0000256" key="4">
    <source>
        <dbReference type="ARBA" id="ARBA00022801"/>
    </source>
</evidence>
<dbReference type="Gene3D" id="3.40.50.200">
    <property type="entry name" value="Peptidase S8/S53 domain"/>
    <property type="match status" value="1"/>
</dbReference>
<dbReference type="PANTHER" id="PTHR14218">
    <property type="entry name" value="PROTEASE S8 TRIPEPTIDYL PEPTIDASE I CLN2"/>
    <property type="match status" value="1"/>
</dbReference>
<evidence type="ECO:0000256" key="3">
    <source>
        <dbReference type="ARBA" id="ARBA00022723"/>
    </source>
</evidence>
<evidence type="ECO:0000313" key="11">
    <source>
        <dbReference type="Proteomes" id="UP000192840"/>
    </source>
</evidence>
<feature type="domain" description="Peptidase S53" evidence="9">
    <location>
        <begin position="250"/>
        <end position="647"/>
    </location>
</feature>
<evidence type="ECO:0000256" key="2">
    <source>
        <dbReference type="ARBA" id="ARBA00022670"/>
    </source>
</evidence>
<evidence type="ECO:0000256" key="5">
    <source>
        <dbReference type="ARBA" id="ARBA00022825"/>
    </source>
</evidence>
<evidence type="ECO:0000256" key="1">
    <source>
        <dbReference type="ARBA" id="ARBA00001913"/>
    </source>
</evidence>
<sequence>MAVRPSRAAALAGCAALVGILGTSAAQADPTLASDRASIEGNTPSWATPSAKVGDVSGDEVRRVRIALTLKDRRGAEALAKVVSTPGSPSHRKFLSSQQFVDRYAPAQSTVDRVTGWLRGQNLTVSEVSGNRHFVTVEGNVSALESAFRVKLGKFKLSTKAGALELAAPESAVSVPRELRGAVEAVLGLDDSERTITPKQVAMRTPNGAPARPRGDVKAAGDPNSCALYWGESVNTAVPRKFAGDMQSNALCGYNTAQMRGIYGLGGGNTGAGQTVAIIGAYNHEPIVSDTNRAAATFGSPQLAPGQYSAVLASRWDDIEQCIPESWAGEQALDVQAIHTIAPAAKIVYYGASSCRTLYDALNKAVQDNKASVLSNSWGASGENQPAAVRQQMDSIALQAAIQGQAITVSSGDAGDNAGNPDVRRAATDFPASHPWVTAVGGTSVAVDGNNKVKFQTGWEISGYTQSGQSWAPQQGVDGKFAGGAGGGVSSLYEQPDYQKGVAPGTGRRMLPDVSALADAYTGISVGFTTPDGYVEYPSGGTSAAAPIIAALVADSQQAQGVERFGFLNGALYEMAGKTGMTDVKPVAAGVWTPYMVTYGHVDVPGTQGSYLAEFDTKPQSLQSGSGWDNVTGVGTPSAGFLTAFGK</sequence>
<comment type="cofactor">
    <cofactor evidence="1">
        <name>Ca(2+)</name>
        <dbReference type="ChEBI" id="CHEBI:29108"/>
    </cofactor>
</comment>
<keyword evidence="11" id="KW-1185">Reference proteome</keyword>
<dbReference type="PROSITE" id="PS51695">
    <property type="entry name" value="SEDOLISIN"/>
    <property type="match status" value="1"/>
</dbReference>
<dbReference type="OrthoDB" id="3480681at2"/>
<dbReference type="InterPro" id="IPR036852">
    <property type="entry name" value="Peptidase_S8/S53_dom_sf"/>
</dbReference>
<keyword evidence="2" id="KW-0645">Protease</keyword>
<keyword evidence="8" id="KW-0732">Signal</keyword>
<accession>A0A1W2DCG3</accession>
<evidence type="ECO:0000259" key="9">
    <source>
        <dbReference type="PROSITE" id="PS51695"/>
    </source>
</evidence>
<dbReference type="SUPFAM" id="SSF52743">
    <property type="entry name" value="Subtilisin-like"/>
    <property type="match status" value="1"/>
</dbReference>
<dbReference type="GO" id="GO:0006508">
    <property type="term" value="P:proteolysis"/>
    <property type="evidence" value="ECO:0007669"/>
    <property type="project" value="UniProtKB-KW"/>
</dbReference>
<dbReference type="CDD" id="cd04056">
    <property type="entry name" value="Peptidases_S53"/>
    <property type="match status" value="1"/>
</dbReference>
<dbReference type="Pfam" id="PF09286">
    <property type="entry name" value="Pro-kuma_activ"/>
    <property type="match status" value="1"/>
</dbReference>
<reference evidence="11" key="1">
    <citation type="submission" date="2017-04" db="EMBL/GenBank/DDBJ databases">
        <authorList>
            <person name="Varghese N."/>
            <person name="Submissions S."/>
        </authorList>
    </citation>
    <scope>NUCLEOTIDE SEQUENCE [LARGE SCALE GENOMIC DNA]</scope>
    <source>
        <strain evidence="11">DSM 44073</strain>
    </source>
</reference>
<dbReference type="InterPro" id="IPR030400">
    <property type="entry name" value="Sedolisin_dom"/>
</dbReference>
<keyword evidence="6" id="KW-0106">Calcium</keyword>
<dbReference type="InterPro" id="IPR015366">
    <property type="entry name" value="S53_propep"/>
</dbReference>
<dbReference type="GO" id="GO:0046872">
    <property type="term" value="F:metal ion binding"/>
    <property type="evidence" value="ECO:0007669"/>
    <property type="project" value="UniProtKB-KW"/>
</dbReference>
<keyword evidence="7" id="KW-0865">Zymogen</keyword>
<dbReference type="PANTHER" id="PTHR14218:SF15">
    <property type="entry name" value="TRIPEPTIDYL-PEPTIDASE 1"/>
    <property type="match status" value="1"/>
</dbReference>
<dbReference type="InterPro" id="IPR023828">
    <property type="entry name" value="Peptidase_S8_Ser-AS"/>
</dbReference>
<dbReference type="eggNOG" id="COG4934">
    <property type="taxonomic scope" value="Bacteria"/>
</dbReference>
<dbReference type="RefSeq" id="WP_084401192.1">
    <property type="nucleotide sequence ID" value="NZ_FWYC01000007.1"/>
</dbReference>
<evidence type="ECO:0000313" key="10">
    <source>
        <dbReference type="EMBL" id="SMC95175.1"/>
    </source>
</evidence>
<evidence type="ECO:0000256" key="6">
    <source>
        <dbReference type="ARBA" id="ARBA00022837"/>
    </source>
</evidence>
<dbReference type="EMBL" id="FWYC01000007">
    <property type="protein sequence ID" value="SMC95175.1"/>
    <property type="molecule type" value="Genomic_DNA"/>
</dbReference>
<dbReference type="PROSITE" id="PS00138">
    <property type="entry name" value="SUBTILASE_SER"/>
    <property type="match status" value="1"/>
</dbReference>
<dbReference type="CDD" id="cd11377">
    <property type="entry name" value="Pro-peptidase_S53"/>
    <property type="match status" value="1"/>
</dbReference>
<dbReference type="InterPro" id="IPR000209">
    <property type="entry name" value="Peptidase_S8/S53_dom"/>
</dbReference>
<feature type="chain" id="PRO_5010728918" evidence="8">
    <location>
        <begin position="29"/>
        <end position="647"/>
    </location>
</feature>
<dbReference type="InterPro" id="IPR050819">
    <property type="entry name" value="Tripeptidyl-peptidase_I"/>
</dbReference>
<organism evidence="10 11">
    <name type="scientific">Lentzea albidocapillata</name>
    <dbReference type="NCBI Taxonomy" id="40571"/>
    <lineage>
        <taxon>Bacteria</taxon>
        <taxon>Bacillati</taxon>
        <taxon>Actinomycetota</taxon>
        <taxon>Actinomycetes</taxon>
        <taxon>Pseudonocardiales</taxon>
        <taxon>Pseudonocardiaceae</taxon>
        <taxon>Lentzea</taxon>
    </lineage>
</organism>
<protein>
    <submittedName>
        <fullName evidence="10">Subtilase family protein</fullName>
    </submittedName>
</protein>
<dbReference type="GO" id="GO:0004252">
    <property type="term" value="F:serine-type endopeptidase activity"/>
    <property type="evidence" value="ECO:0007669"/>
    <property type="project" value="InterPro"/>
</dbReference>
<evidence type="ECO:0000256" key="7">
    <source>
        <dbReference type="ARBA" id="ARBA00023145"/>
    </source>
</evidence>
<dbReference type="GO" id="GO:0008240">
    <property type="term" value="F:tripeptidyl-peptidase activity"/>
    <property type="evidence" value="ECO:0007669"/>
    <property type="project" value="TreeGrafter"/>
</dbReference>
<keyword evidence="3" id="KW-0479">Metal-binding</keyword>
<dbReference type="SUPFAM" id="SSF54897">
    <property type="entry name" value="Protease propeptides/inhibitors"/>
    <property type="match status" value="1"/>
</dbReference>
<feature type="signal peptide" evidence="8">
    <location>
        <begin position="1"/>
        <end position="28"/>
    </location>
</feature>